<dbReference type="Pfam" id="PF21959">
    <property type="entry name" value="DUF6923"/>
    <property type="match status" value="1"/>
</dbReference>
<feature type="domain" description="DUF11" evidence="2">
    <location>
        <begin position="1554"/>
        <end position="1658"/>
    </location>
</feature>
<name>A0ABZ3FC74_9FIRM</name>
<gene>
    <name evidence="6" type="ORF">TPELB_08900</name>
</gene>
<dbReference type="Proteomes" id="UP001477947">
    <property type="component" value="Chromosome"/>
</dbReference>
<dbReference type="Gene3D" id="2.60.40.10">
    <property type="entry name" value="Immunoglobulins"/>
    <property type="match status" value="5"/>
</dbReference>
<dbReference type="InterPro" id="IPR045474">
    <property type="entry name" value="GEVED"/>
</dbReference>
<dbReference type="RefSeq" id="WP_343338685.1">
    <property type="nucleotide sequence ID" value="NZ_CP154622.1"/>
</dbReference>
<feature type="domain" description="DUF6923" evidence="5">
    <location>
        <begin position="19"/>
        <end position="248"/>
    </location>
</feature>
<dbReference type="InterPro" id="IPR013783">
    <property type="entry name" value="Ig-like_fold"/>
</dbReference>
<feature type="region of interest" description="Disordered" evidence="1">
    <location>
        <begin position="912"/>
        <end position="931"/>
    </location>
</feature>
<feature type="compositionally biased region" description="Low complexity" evidence="1">
    <location>
        <begin position="915"/>
        <end position="931"/>
    </location>
</feature>
<feature type="domain" description="DUF11" evidence="2">
    <location>
        <begin position="1187"/>
        <end position="1302"/>
    </location>
</feature>
<feature type="domain" description="DUF11" evidence="2">
    <location>
        <begin position="1064"/>
        <end position="1179"/>
    </location>
</feature>
<evidence type="ECO:0000313" key="6">
    <source>
        <dbReference type="EMBL" id="XAM40584.1"/>
    </source>
</evidence>
<feature type="domain" description="DUF11" evidence="2">
    <location>
        <begin position="1433"/>
        <end position="1548"/>
    </location>
</feature>
<dbReference type="InterPro" id="IPR001434">
    <property type="entry name" value="OmcB-like_DUF11"/>
</dbReference>
<evidence type="ECO:0000259" key="4">
    <source>
        <dbReference type="Pfam" id="PF20009"/>
    </source>
</evidence>
<feature type="domain" description="GEVED" evidence="4">
    <location>
        <begin position="352"/>
        <end position="442"/>
    </location>
</feature>
<feature type="region of interest" description="Disordered" evidence="1">
    <location>
        <begin position="1035"/>
        <end position="1054"/>
    </location>
</feature>
<dbReference type="Pfam" id="PF01345">
    <property type="entry name" value="DUF11"/>
    <property type="match status" value="10"/>
</dbReference>
<proteinExistence type="predicted"/>
<feature type="domain" description="DUF11" evidence="2">
    <location>
        <begin position="449"/>
        <end position="564"/>
    </location>
</feature>
<reference evidence="6 7" key="1">
    <citation type="submission" date="2024-04" db="EMBL/GenBank/DDBJ databases">
        <title>Isolation and characterization of novel acetogenic strains of the genera Terrisporobacter and Acetoanaerobium.</title>
        <authorList>
            <person name="Boeer T."/>
            <person name="Schueler M.A."/>
            <person name="Lueschen A."/>
            <person name="Eysell L."/>
            <person name="Droege J."/>
            <person name="Heinemann M."/>
            <person name="Engelhardt L."/>
            <person name="Basen M."/>
            <person name="Daniel R."/>
        </authorList>
    </citation>
    <scope>NUCLEOTIDE SEQUENCE [LARGE SCALE GENOMIC DNA]</scope>
    <source>
        <strain evidence="6 7">ELB</strain>
    </source>
</reference>
<dbReference type="InterPro" id="IPR047589">
    <property type="entry name" value="DUF11_rpt"/>
</dbReference>
<evidence type="ECO:0000259" key="5">
    <source>
        <dbReference type="Pfam" id="PF21959"/>
    </source>
</evidence>
<feature type="domain" description="DUF11" evidence="2">
    <location>
        <begin position="1310"/>
        <end position="1424"/>
    </location>
</feature>
<feature type="domain" description="DUF11" evidence="2">
    <location>
        <begin position="572"/>
        <end position="687"/>
    </location>
</feature>
<keyword evidence="7" id="KW-1185">Reference proteome</keyword>
<dbReference type="SUPFAM" id="SSF63825">
    <property type="entry name" value="YWTD domain"/>
    <property type="match status" value="1"/>
</dbReference>
<dbReference type="PANTHER" id="PTHR34819">
    <property type="entry name" value="LARGE CYSTEINE-RICH PERIPLASMIC PROTEIN OMCB"/>
    <property type="match status" value="1"/>
</dbReference>
<dbReference type="EMBL" id="CP154622">
    <property type="protein sequence ID" value="XAM40584.1"/>
    <property type="molecule type" value="Genomic_DNA"/>
</dbReference>
<accession>A0ABZ3FC74</accession>
<dbReference type="InterPro" id="IPR051172">
    <property type="entry name" value="Chlamydia_OmcB"/>
</dbReference>
<dbReference type="PANTHER" id="PTHR34819:SF3">
    <property type="entry name" value="CELL SURFACE PROTEIN"/>
    <property type="match status" value="1"/>
</dbReference>
<feature type="compositionally biased region" description="Low complexity" evidence="1">
    <location>
        <begin position="1284"/>
        <end position="1300"/>
    </location>
</feature>
<feature type="domain" description="DUF11" evidence="2">
    <location>
        <begin position="695"/>
        <end position="810"/>
    </location>
</feature>
<dbReference type="InterPro" id="IPR054215">
    <property type="entry name" value="DUF6923"/>
</dbReference>
<feature type="region of interest" description="Disordered" evidence="1">
    <location>
        <begin position="1281"/>
        <end position="1300"/>
    </location>
</feature>
<dbReference type="Pfam" id="PF20009">
    <property type="entry name" value="GEVED"/>
    <property type="match status" value="1"/>
</dbReference>
<dbReference type="Pfam" id="PF12673">
    <property type="entry name" value="SipL"/>
    <property type="match status" value="1"/>
</dbReference>
<feature type="domain" description="DUF11" evidence="2">
    <location>
        <begin position="941"/>
        <end position="1056"/>
    </location>
</feature>
<feature type="compositionally biased region" description="Low complexity" evidence="1">
    <location>
        <begin position="792"/>
        <end position="808"/>
    </location>
</feature>
<dbReference type="NCBIfam" id="TIGR01451">
    <property type="entry name" value="B_ant_repeat"/>
    <property type="match status" value="10"/>
</dbReference>
<evidence type="ECO:0000313" key="7">
    <source>
        <dbReference type="Proteomes" id="UP001477947"/>
    </source>
</evidence>
<sequence length="1817" mass="188912">MAFTCVAYGYRVAVPAGGTNSSLTQINLVTGTNTILNPDIGIAINAIGYNTIDNLIYGIRGGTNVLYSVDENGTITNLGAIPNLPTPQPSYFSGTMDGAGHLFIVDLNINRYYAIDINPASPTYLQLVDPQNSYVLDTAPYGNALSNANISFADWTFGTDGMLYGVLTQSGEVVRIDPTNGVVTILPTTGIPAAGYGSVYSVSDGFIYAANNTTGVIYRVDISDPNNVVAVPFSNDIPSALNDGAACINAELLIDFGDAPDPDPNTNGPDNYKTLLASNGPRHAIVNDLTLGTQVTSEVDAYANITTDATGDDIFQSIQDDGVSTPLTPILATDTLYSLTVDVTNNTGLPANLYAWIDFNQDGIFQGNEGAVGQPIVVPSTGFQSIPLTFNVPVGVTLTPDHTFVRIRLTTDQLINQNTDPTLEDTRSIGPASDGEVEDYYLQITPVADISVVKSGLPDPVVAGELLTYTMVVTNAGPSDALDVTLTDDIPVCLLNPEYSVNGGAFAPWPLVGINLGTMTPGQVINVQIRGTVDPSCVGSINNTATVSSPTLDPDPTNNTSTVTTEIETSADISVVKSGLPDPVVAGELLTYTMDVENAGPSDALDVTLTDNIPACLLNPEYSVGGGAFAPWPLVGINLGTMTPGQVINVQIRGTVDPSCVVSIENTAVVSSPTPDPNPTNNTSTVTTEIETSADISVVKSALPDPVVAGELLTYTMVVTNAGPSDALDVTLTDNIPACLLNPEYSVGGGAFAPWPLVGINLGTMTPGQVINVQIRGTVDPSCVGSINNTATVSSPTPDPNPTNNTSTVTTEIETSADISVVKSALPDPVVAGELLTYTMVVTNAGPSDALDVTLTDNIPACLLNPEYSVNGGVFAPWPLVGINLGTMIPGQVINVQIRGTVDPSCVGSINNTATVSSPTPDPNPTNNTSTVTTEIETSADISVVKSGLPDPVVAGELLTYTMVVTNAGPSDALDVTLTDNIPACLLNPEYSVGGGAFAPWPLVGINLGTMTPGQVINVQIRGTVDPSCVGSINNTATVSSPTPDPNPTNNTSTVTTEIETSADISVVKSGLPDPVVAGELLTYTMVVTNAGPSDALDVTLTDNIPACLLNPEYSVGGGAFAPWPLVGINLGTMTPGQVINVQIRGTVDPSCVGSINNTATVSSPTPDPNPTNNTSTVTTEIETSADISVVKSALPDPVVAGELLTYTMDVENAGPSDALDVTLTDNIPACLLNPEYSVGGGAFAPWPLVGINLGTMTPGQVINVQIRGTVDPSCVGSINNTATVSSPTPDPNPTNNTSTVTTEIETSADISVVKSALPNPVVAGELLTYTMVVTNAGPSNAQNVSLADTIPACLLSPEYSVNGGIFAQWPVGGIILGNMTVGEVITVEIRGTINSECTGSITNIVTVSSLTPDPNPANNTSTTITKVNTLADISVVKSALPNPVEPGELLTYTIVVTNAGPSNAQSVTLTDNISTCILNPEYSVDGGIFASWPVSGINLGFIAPGEAITVEIRGTVDPSCTSKINNTAVVSSPTPDPDPTNNTSVTTTEVKSVVISKSCEPKCVSIGEEINYVFTIVNNGTIDVLNINLFDEIPAETSFVEGSFKGAQGVVTANMLVEGVDIGDLAAGKSKVVSFKVKVDGIICGANIINQASITYEYTMDGGETYETSSSVSNECGVTIRSTSFKQTFMNKILQIPDVKPDIENIVDVDAKFICTNSKIIDTPIGTSQEGQSLTGKKLVINGKLCVTVIYVAEVETQTVHTAHFELCACEYIVIPDNEDLDCNINPDIYIEDIFFEQMNSRQLFINIAYLVESGI</sequence>
<feature type="region of interest" description="Disordered" evidence="1">
    <location>
        <begin position="1158"/>
        <end position="1177"/>
    </location>
</feature>
<evidence type="ECO:0000259" key="2">
    <source>
        <dbReference type="Pfam" id="PF01345"/>
    </source>
</evidence>
<protein>
    <submittedName>
        <fullName evidence="6">Uncharacterized protein</fullName>
    </submittedName>
</protein>
<organism evidence="6 7">
    <name type="scientific">Terrisporobacter petrolearius</name>
    <dbReference type="NCBI Taxonomy" id="1460447"/>
    <lineage>
        <taxon>Bacteria</taxon>
        <taxon>Bacillati</taxon>
        <taxon>Bacillota</taxon>
        <taxon>Clostridia</taxon>
        <taxon>Peptostreptococcales</taxon>
        <taxon>Peptostreptococcaceae</taxon>
        <taxon>Terrisporobacter</taxon>
    </lineage>
</organism>
<feature type="compositionally biased region" description="Low complexity" evidence="1">
    <location>
        <begin position="1161"/>
        <end position="1177"/>
    </location>
</feature>
<feature type="domain" description="DUF11" evidence="2">
    <location>
        <begin position="818"/>
        <end position="933"/>
    </location>
</feature>
<evidence type="ECO:0000256" key="1">
    <source>
        <dbReference type="SAM" id="MobiDB-lite"/>
    </source>
</evidence>
<feature type="compositionally biased region" description="Low complexity" evidence="1">
    <location>
        <begin position="1038"/>
        <end position="1054"/>
    </location>
</feature>
<feature type="region of interest" description="Disordered" evidence="1">
    <location>
        <begin position="789"/>
        <end position="808"/>
    </location>
</feature>
<feature type="domain" description="SipL SPOCS" evidence="3">
    <location>
        <begin position="1703"/>
        <end position="1797"/>
    </location>
</feature>
<evidence type="ECO:0000259" key="3">
    <source>
        <dbReference type="Pfam" id="PF12673"/>
    </source>
</evidence>
<dbReference type="InterPro" id="IPR024300">
    <property type="entry name" value="SipL_SPOCS_dom"/>
</dbReference>